<proteinExistence type="predicted"/>
<sequence>MDPVRLAALRLRQRDGVTCGPTVAVVAGALLDASYREGLLGPDRDAWFAGEQGRVHAEVNAIWPRRLGTTPAGMARALTAHSAQRGVSYWWRRFRGSGDTLSDVLRAVDGGWPVAMLLGDRLLPRHWVLFVGASGDVVQCYEPSSGRVVPVDVAAVRAGRVDGAGFRRPYAFVLPDAIEPRGLA</sequence>
<protein>
    <submittedName>
        <fullName evidence="1">Uncharacterized protein</fullName>
    </submittedName>
</protein>
<dbReference type="EMBL" id="AP027452">
    <property type="protein sequence ID" value="BDY27936.1"/>
    <property type="molecule type" value="Genomic_DNA"/>
</dbReference>
<organism evidence="1 2">
    <name type="scientific">Mycolicibacterium mageritense</name>
    <name type="common">Mycobacterium mageritense</name>
    <dbReference type="NCBI Taxonomy" id="53462"/>
    <lineage>
        <taxon>Bacteria</taxon>
        <taxon>Bacillati</taxon>
        <taxon>Actinomycetota</taxon>
        <taxon>Actinomycetes</taxon>
        <taxon>Mycobacteriales</taxon>
        <taxon>Mycobacteriaceae</taxon>
        <taxon>Mycolicibacterium</taxon>
    </lineage>
</organism>
<evidence type="ECO:0000313" key="2">
    <source>
        <dbReference type="Proteomes" id="UP001241092"/>
    </source>
</evidence>
<name>A0AAI8TT51_MYCME</name>
<accession>A0AAI8TT51</accession>
<gene>
    <name evidence="1" type="ORF">hbim_01866</name>
</gene>
<dbReference type="AlphaFoldDB" id="A0AAI8TT51"/>
<dbReference type="Proteomes" id="UP001241092">
    <property type="component" value="Chromosome"/>
</dbReference>
<dbReference type="RefSeq" id="WP_229482019.1">
    <property type="nucleotide sequence ID" value="NZ_AP027452.1"/>
</dbReference>
<evidence type="ECO:0000313" key="1">
    <source>
        <dbReference type="EMBL" id="BDY27936.1"/>
    </source>
</evidence>
<reference evidence="1" key="1">
    <citation type="submission" date="2023-03" db="EMBL/GenBank/DDBJ databases">
        <title>Draft genome sequence of a Mycolicibacterium mageritense strain H4_3_1 isolated from a hybrid biological-inorganic system reactor.</title>
        <authorList>
            <person name="Feng X."/>
            <person name="Kazama D."/>
            <person name="Sato K."/>
            <person name="Kobayashi H."/>
        </authorList>
    </citation>
    <scope>NUCLEOTIDE SEQUENCE</scope>
    <source>
        <strain evidence="1">H4_3_1</strain>
    </source>
</reference>